<dbReference type="GO" id="GO:0008168">
    <property type="term" value="F:methyltransferase activity"/>
    <property type="evidence" value="ECO:0007669"/>
    <property type="project" value="UniProtKB-KW"/>
</dbReference>
<keyword evidence="2" id="KW-0489">Methyltransferase</keyword>
<comment type="caution">
    <text evidence="2">The sequence shown here is derived from an EMBL/GenBank/DDBJ whole genome shotgun (WGS) entry which is preliminary data.</text>
</comment>
<evidence type="ECO:0000313" key="3">
    <source>
        <dbReference type="Proteomes" id="UP001574673"/>
    </source>
</evidence>
<dbReference type="EC" id="2.1.-.-" evidence="2"/>
<dbReference type="EMBL" id="JBEUWX010000001">
    <property type="protein sequence ID" value="MFA9948789.1"/>
    <property type="molecule type" value="Genomic_DNA"/>
</dbReference>
<protein>
    <submittedName>
        <fullName evidence="2">Class I SAM-dependent methyltransferase</fullName>
        <ecNumber evidence="2">2.1.-.-</ecNumber>
    </submittedName>
</protein>
<dbReference type="InterPro" id="IPR029063">
    <property type="entry name" value="SAM-dependent_MTases_sf"/>
</dbReference>
<evidence type="ECO:0000313" key="2">
    <source>
        <dbReference type="EMBL" id="MFA9948789.1"/>
    </source>
</evidence>
<evidence type="ECO:0000259" key="1">
    <source>
        <dbReference type="Pfam" id="PF13649"/>
    </source>
</evidence>
<dbReference type="GO" id="GO:0032259">
    <property type="term" value="P:methylation"/>
    <property type="evidence" value="ECO:0007669"/>
    <property type="project" value="UniProtKB-KW"/>
</dbReference>
<dbReference type="Proteomes" id="UP001574673">
    <property type="component" value="Unassembled WGS sequence"/>
</dbReference>
<dbReference type="Pfam" id="PF13649">
    <property type="entry name" value="Methyltransf_25"/>
    <property type="match status" value="1"/>
</dbReference>
<keyword evidence="3" id="KW-1185">Reference proteome</keyword>
<proteinExistence type="predicted"/>
<name>A0ABV4UBN4_9RHOO</name>
<organism evidence="2 3">
    <name type="scientific">Dentiradicibacter hellwigii</name>
    <dbReference type="NCBI Taxonomy" id="3149053"/>
    <lineage>
        <taxon>Bacteria</taxon>
        <taxon>Pseudomonadati</taxon>
        <taxon>Pseudomonadota</taxon>
        <taxon>Betaproteobacteria</taxon>
        <taxon>Rhodocyclales</taxon>
        <taxon>Rhodocyclaceae</taxon>
        <taxon>Dentiradicibacter</taxon>
    </lineage>
</organism>
<feature type="domain" description="Methyltransferase" evidence="1">
    <location>
        <begin position="53"/>
        <end position="133"/>
    </location>
</feature>
<dbReference type="SUPFAM" id="SSF53335">
    <property type="entry name" value="S-adenosyl-L-methionine-dependent methyltransferases"/>
    <property type="match status" value="1"/>
</dbReference>
<gene>
    <name evidence="2" type="ORF">ABCS64_00355</name>
</gene>
<accession>A0ABV4UBN4</accession>
<dbReference type="Gene3D" id="3.40.50.150">
    <property type="entry name" value="Vaccinia Virus protein VP39"/>
    <property type="match status" value="1"/>
</dbReference>
<keyword evidence="2" id="KW-0808">Transferase</keyword>
<sequence>MTAPAPSGWRWDSPAARKAGDVSAHARLYLRMMAQSDYAVRLAPAVGKNYVDVLDIGAGGGSVTRHCLADGARWCAVEPNPAMGEALAAQAPALAARGIRLEHIAARWQDLPKSVHADAVFAFNIGDSHHAADALFDALAPRARREMVWIVPAQAAPASFCLAGFLPADFYSDNAVNRQPAVERTLEQLGQSRQPAQIDYIDWQCRFNFATRQEAARHFLERLDCSADSTQGRALRAYLDHALQAAGDFAGNATRFAARNCQNGGNGWLAACAKRSAVVRWFFS</sequence>
<dbReference type="InterPro" id="IPR041698">
    <property type="entry name" value="Methyltransf_25"/>
</dbReference>
<reference evidence="3" key="1">
    <citation type="submission" date="2024-06" db="EMBL/GenBank/DDBJ databases">
        <title>Radixoralia hellwigii gen. nov., sp nov., isolated from a root canal in the human oral cavity.</title>
        <authorList>
            <person name="Bartsch S."/>
            <person name="Wittmer A."/>
            <person name="Schulz A.-K."/>
            <person name="Neumann-Schaal M."/>
            <person name="Wolf J."/>
            <person name="Gronow S."/>
            <person name="Tennert C."/>
            <person name="Haecker G."/>
            <person name="Cieplik F."/>
            <person name="Al-Ahmad A."/>
        </authorList>
    </citation>
    <scope>NUCLEOTIDE SEQUENCE [LARGE SCALE GENOMIC DNA]</scope>
    <source>
        <strain evidence="3">Wk13</strain>
    </source>
</reference>